<dbReference type="GO" id="GO:0046872">
    <property type="term" value="F:metal ion binding"/>
    <property type="evidence" value="ECO:0007669"/>
    <property type="project" value="UniProtKB-KW"/>
</dbReference>
<evidence type="ECO:0000313" key="4">
    <source>
        <dbReference type="Proteomes" id="UP000178636"/>
    </source>
</evidence>
<dbReference type="STRING" id="1798664.A3C93_05145"/>
<gene>
    <name evidence="3" type="ORF">A3C93_05145</name>
</gene>
<keyword evidence="2" id="KW-0413">Isomerase</keyword>
<accession>A0A1G2DET5</accession>
<evidence type="ECO:0000256" key="1">
    <source>
        <dbReference type="ARBA" id="ARBA00022723"/>
    </source>
</evidence>
<evidence type="ECO:0000313" key="3">
    <source>
        <dbReference type="EMBL" id="OGZ11298.1"/>
    </source>
</evidence>
<proteinExistence type="predicted"/>
<dbReference type="AlphaFoldDB" id="A0A1G2DET5"/>
<dbReference type="InterPro" id="IPR013785">
    <property type="entry name" value="Aldolase_TIM"/>
</dbReference>
<protein>
    <recommendedName>
        <fullName evidence="5">Ribulose-phosphate 3-epimerase</fullName>
    </recommendedName>
</protein>
<comment type="caution">
    <text evidence="3">The sequence shown here is derived from an EMBL/GenBank/DDBJ whole genome shotgun (WGS) entry which is preliminary data.</text>
</comment>
<dbReference type="InterPro" id="IPR000056">
    <property type="entry name" value="Ribul_P_3_epim-like"/>
</dbReference>
<keyword evidence="1" id="KW-0479">Metal-binding</keyword>
<dbReference type="GO" id="GO:0016857">
    <property type="term" value="F:racemase and epimerase activity, acting on carbohydrates and derivatives"/>
    <property type="evidence" value="ECO:0007669"/>
    <property type="project" value="InterPro"/>
</dbReference>
<dbReference type="PANTHER" id="PTHR11749">
    <property type="entry name" value="RIBULOSE-5-PHOSPHATE-3-EPIMERASE"/>
    <property type="match status" value="1"/>
</dbReference>
<dbReference type="GO" id="GO:0005975">
    <property type="term" value="P:carbohydrate metabolic process"/>
    <property type="evidence" value="ECO:0007669"/>
    <property type="project" value="InterPro"/>
</dbReference>
<reference evidence="3 4" key="1">
    <citation type="journal article" date="2016" name="Nat. Commun.">
        <title>Thousands of microbial genomes shed light on interconnected biogeochemical processes in an aquifer system.</title>
        <authorList>
            <person name="Anantharaman K."/>
            <person name="Brown C.T."/>
            <person name="Hug L.A."/>
            <person name="Sharon I."/>
            <person name="Castelle C.J."/>
            <person name="Probst A.J."/>
            <person name="Thomas B.C."/>
            <person name="Singh A."/>
            <person name="Wilkins M.J."/>
            <person name="Karaoz U."/>
            <person name="Brodie E.L."/>
            <person name="Williams K.H."/>
            <person name="Hubbard S.S."/>
            <person name="Banfield J.F."/>
        </authorList>
    </citation>
    <scope>NUCLEOTIDE SEQUENCE [LARGE SCALE GENOMIC DNA]</scope>
</reference>
<evidence type="ECO:0008006" key="5">
    <source>
        <dbReference type="Google" id="ProtNLM"/>
    </source>
</evidence>
<dbReference type="Pfam" id="PF00834">
    <property type="entry name" value="Ribul_P_3_epim"/>
    <property type="match status" value="1"/>
</dbReference>
<name>A0A1G2DET5_9BACT</name>
<organism evidence="3 4">
    <name type="scientific">Candidatus Lloydbacteria bacterium RIFCSPHIGHO2_02_FULL_54_17</name>
    <dbReference type="NCBI Taxonomy" id="1798664"/>
    <lineage>
        <taxon>Bacteria</taxon>
        <taxon>Candidatus Lloydiibacteriota</taxon>
    </lineage>
</organism>
<dbReference type="SUPFAM" id="SSF51366">
    <property type="entry name" value="Ribulose-phoshate binding barrel"/>
    <property type="match status" value="1"/>
</dbReference>
<dbReference type="EMBL" id="MHLO01000035">
    <property type="protein sequence ID" value="OGZ11298.1"/>
    <property type="molecule type" value="Genomic_DNA"/>
</dbReference>
<dbReference type="Gene3D" id="3.20.20.70">
    <property type="entry name" value="Aldolase class I"/>
    <property type="match status" value="1"/>
</dbReference>
<evidence type="ECO:0000256" key="2">
    <source>
        <dbReference type="ARBA" id="ARBA00023235"/>
    </source>
</evidence>
<dbReference type="InterPro" id="IPR011060">
    <property type="entry name" value="RibuloseP-bd_barrel"/>
</dbReference>
<dbReference type="Proteomes" id="UP000178636">
    <property type="component" value="Unassembled WGS sequence"/>
</dbReference>
<sequence length="236" mass="26144">MTDIIPAIMPDSYDDLVLKAARVRGLVPLAQIDIMDGTFVPSKSWPYATGGVKKDEHFLALSRQDEGMPFWEELDYEIDLMILEPEKHIDEWLPIGASRLIFHVEAVKDIDAFRGHDVFKEGARDINGEKVVEIGLAINPDTSPELLEPYIKQIDFVQCMGIAKIGYQGQPFDERVLEQVNKLRVKYPNLKISVDGGVSLDTVPLLKAAGANRLVAGSAVFGAENTALAVKELKRA</sequence>